<protein>
    <submittedName>
        <fullName evidence="2">Uncharacterized protein</fullName>
    </submittedName>
</protein>
<organism evidence="2">
    <name type="scientific">marine sediment metagenome</name>
    <dbReference type="NCBI Taxonomy" id="412755"/>
    <lineage>
        <taxon>unclassified sequences</taxon>
        <taxon>metagenomes</taxon>
        <taxon>ecological metagenomes</taxon>
    </lineage>
</organism>
<proteinExistence type="predicted"/>
<dbReference type="AlphaFoldDB" id="A0A0F9SW14"/>
<reference evidence="2" key="1">
    <citation type="journal article" date="2015" name="Nature">
        <title>Complex archaea that bridge the gap between prokaryotes and eukaryotes.</title>
        <authorList>
            <person name="Spang A."/>
            <person name="Saw J.H."/>
            <person name="Jorgensen S.L."/>
            <person name="Zaremba-Niedzwiedzka K."/>
            <person name="Martijn J."/>
            <person name="Lind A.E."/>
            <person name="van Eijk R."/>
            <person name="Schleper C."/>
            <person name="Guy L."/>
            <person name="Ettema T.J."/>
        </authorList>
    </citation>
    <scope>NUCLEOTIDE SEQUENCE</scope>
</reference>
<evidence type="ECO:0000256" key="1">
    <source>
        <dbReference type="SAM" id="MobiDB-lite"/>
    </source>
</evidence>
<dbReference type="EMBL" id="LAZR01000390">
    <property type="protein sequence ID" value="KKN71089.1"/>
    <property type="molecule type" value="Genomic_DNA"/>
</dbReference>
<comment type="caution">
    <text evidence="2">The sequence shown here is derived from an EMBL/GenBank/DDBJ whole genome shotgun (WGS) entry which is preliminary data.</text>
</comment>
<evidence type="ECO:0000313" key="2">
    <source>
        <dbReference type="EMBL" id="KKN71089.1"/>
    </source>
</evidence>
<gene>
    <name evidence="2" type="ORF">LCGC14_0424020</name>
</gene>
<sequence>MQSHQERGRVIKMGNPPQTGNNTPLLSDIKPPPPQWILNIRPDKRSLMYMKHILLSLAAAGLLALSAPSVQAAECFADYKAKQENPLRLHYGVAQVSGDCSRATAQSQLTKRLAAQGWTLLTVVSVFGEDGLNQRKESAGKNFLRF</sequence>
<name>A0A0F9SW14_9ZZZZ</name>
<accession>A0A0F9SW14</accession>
<feature type="compositionally biased region" description="Polar residues" evidence="1">
    <location>
        <begin position="16"/>
        <end position="25"/>
    </location>
</feature>
<feature type="region of interest" description="Disordered" evidence="1">
    <location>
        <begin position="1"/>
        <end position="28"/>
    </location>
</feature>